<evidence type="ECO:0000259" key="4">
    <source>
        <dbReference type="Pfam" id="PF22624"/>
    </source>
</evidence>
<dbReference type="PANTHER" id="PTHR12215:SF10">
    <property type="entry name" value="L-AMINOADIPATE-SEMIALDEHYDE DEHYDROGENASE-PHOSPHOPANTETHEINYL TRANSFERASE"/>
    <property type="match status" value="1"/>
</dbReference>
<dbReference type="RefSeq" id="WP_146444094.1">
    <property type="nucleotide sequence ID" value="NZ_SJPR01000001.1"/>
</dbReference>
<dbReference type="GO" id="GO:0008897">
    <property type="term" value="F:holo-[acyl-carrier-protein] synthase activity"/>
    <property type="evidence" value="ECO:0007669"/>
    <property type="project" value="InterPro"/>
</dbReference>
<gene>
    <name evidence="5" type="primary">psf-1</name>
    <name evidence="5" type="ORF">Pla108_13700</name>
</gene>
<dbReference type="EMBL" id="SJPR01000001">
    <property type="protein sequence ID" value="TWU00419.1"/>
    <property type="molecule type" value="Genomic_DNA"/>
</dbReference>
<dbReference type="InterPro" id="IPR055066">
    <property type="entry name" value="AASDHPPT_N"/>
</dbReference>
<proteinExistence type="inferred from homology"/>
<accession>A0A5C6AMB8</accession>
<dbReference type="InterPro" id="IPR037143">
    <property type="entry name" value="4-PPantetheinyl_Trfase_dom_sf"/>
</dbReference>
<dbReference type="OrthoDB" id="9808281at2"/>
<dbReference type="Pfam" id="PF22624">
    <property type="entry name" value="AASDHPPT_N"/>
    <property type="match status" value="1"/>
</dbReference>
<dbReference type="Pfam" id="PF01648">
    <property type="entry name" value="ACPS"/>
    <property type="match status" value="1"/>
</dbReference>
<dbReference type="AlphaFoldDB" id="A0A5C6AMB8"/>
<feature type="domain" description="4'-phosphopantetheinyl transferase" evidence="3">
    <location>
        <begin position="114"/>
        <end position="176"/>
    </location>
</feature>
<dbReference type="InterPro" id="IPR008278">
    <property type="entry name" value="4-PPantetheinyl_Trfase_dom"/>
</dbReference>
<dbReference type="Proteomes" id="UP000317421">
    <property type="component" value="Unassembled WGS sequence"/>
</dbReference>
<evidence type="ECO:0000313" key="5">
    <source>
        <dbReference type="EMBL" id="TWU00419.1"/>
    </source>
</evidence>
<keyword evidence="2 5" id="KW-0808">Transferase</keyword>
<evidence type="ECO:0000259" key="3">
    <source>
        <dbReference type="Pfam" id="PF01648"/>
    </source>
</evidence>
<organism evidence="5 6">
    <name type="scientific">Botrimarina colliarenosi</name>
    <dbReference type="NCBI Taxonomy" id="2528001"/>
    <lineage>
        <taxon>Bacteria</taxon>
        <taxon>Pseudomonadati</taxon>
        <taxon>Planctomycetota</taxon>
        <taxon>Planctomycetia</taxon>
        <taxon>Pirellulales</taxon>
        <taxon>Lacipirellulaceae</taxon>
        <taxon>Botrimarina</taxon>
    </lineage>
</organism>
<dbReference type="GO" id="GO:0019878">
    <property type="term" value="P:lysine biosynthetic process via aminoadipic acid"/>
    <property type="evidence" value="ECO:0007669"/>
    <property type="project" value="TreeGrafter"/>
</dbReference>
<dbReference type="EC" id="2.7.8.-" evidence="5"/>
<dbReference type="SUPFAM" id="SSF56214">
    <property type="entry name" value="4'-phosphopantetheinyl transferase"/>
    <property type="match status" value="2"/>
</dbReference>
<comment type="similarity">
    <text evidence="1">Belongs to the P-Pant transferase superfamily. Gsp/Sfp/HetI/AcpT family.</text>
</comment>
<dbReference type="Gene3D" id="3.90.470.20">
    <property type="entry name" value="4'-phosphopantetheinyl transferase domain"/>
    <property type="match status" value="2"/>
</dbReference>
<evidence type="ECO:0000313" key="6">
    <source>
        <dbReference type="Proteomes" id="UP000317421"/>
    </source>
</evidence>
<evidence type="ECO:0000256" key="1">
    <source>
        <dbReference type="ARBA" id="ARBA00010990"/>
    </source>
</evidence>
<feature type="domain" description="4'-phosphopantetheinyl transferase N-terminal" evidence="4">
    <location>
        <begin position="25"/>
        <end position="109"/>
    </location>
</feature>
<dbReference type="PANTHER" id="PTHR12215">
    <property type="entry name" value="PHOSPHOPANTETHEINE TRANSFERASE"/>
    <property type="match status" value="1"/>
</dbReference>
<evidence type="ECO:0000256" key="2">
    <source>
        <dbReference type="ARBA" id="ARBA00022679"/>
    </source>
</evidence>
<sequence>MHPTSTGPPASPPCRVLTWRLDADSQRVAQAQQLLSEEERARATAFSREDVRRRFVLGRGELRRSLGELAGAPPQTLAFCYGKAGKPALVGDGSLHFNLAHTGDLAICAIAGEPVGVDVERVRPMKNALGLAERWFHPEEVARLAAATDPLAAFFGVWTMKEAALKLVGLGVGESLPRTLTPADPRGGWVTGLPANELGIEACWVTPLEIDSAHAAALATAIETSPPTLIPQAPNLTPC</sequence>
<keyword evidence="6" id="KW-1185">Reference proteome</keyword>
<dbReference type="GO" id="GO:0005829">
    <property type="term" value="C:cytosol"/>
    <property type="evidence" value="ECO:0007669"/>
    <property type="project" value="TreeGrafter"/>
</dbReference>
<dbReference type="GO" id="GO:0000287">
    <property type="term" value="F:magnesium ion binding"/>
    <property type="evidence" value="ECO:0007669"/>
    <property type="project" value="InterPro"/>
</dbReference>
<protein>
    <submittedName>
        <fullName evidence="5">4'-phosphopantetheinyl transferase psf-1</fullName>
        <ecNumber evidence="5">2.7.8.-</ecNumber>
    </submittedName>
</protein>
<dbReference type="InterPro" id="IPR050559">
    <property type="entry name" value="P-Pant_transferase_sf"/>
</dbReference>
<name>A0A5C6AMB8_9BACT</name>
<comment type="caution">
    <text evidence="5">The sequence shown here is derived from an EMBL/GenBank/DDBJ whole genome shotgun (WGS) entry which is preliminary data.</text>
</comment>
<reference evidence="5 6" key="1">
    <citation type="submission" date="2019-02" db="EMBL/GenBank/DDBJ databases">
        <title>Deep-cultivation of Planctomycetes and their phenomic and genomic characterization uncovers novel biology.</title>
        <authorList>
            <person name="Wiegand S."/>
            <person name="Jogler M."/>
            <person name="Boedeker C."/>
            <person name="Pinto D."/>
            <person name="Vollmers J."/>
            <person name="Rivas-Marin E."/>
            <person name="Kohn T."/>
            <person name="Peeters S.H."/>
            <person name="Heuer A."/>
            <person name="Rast P."/>
            <person name="Oberbeckmann S."/>
            <person name="Bunk B."/>
            <person name="Jeske O."/>
            <person name="Meyerdierks A."/>
            <person name="Storesund J.E."/>
            <person name="Kallscheuer N."/>
            <person name="Luecker S."/>
            <person name="Lage O.M."/>
            <person name="Pohl T."/>
            <person name="Merkel B.J."/>
            <person name="Hornburger P."/>
            <person name="Mueller R.-W."/>
            <person name="Bruemmer F."/>
            <person name="Labrenz M."/>
            <person name="Spormann A.M."/>
            <person name="Op Den Camp H."/>
            <person name="Overmann J."/>
            <person name="Amann R."/>
            <person name="Jetten M.S.M."/>
            <person name="Mascher T."/>
            <person name="Medema M.H."/>
            <person name="Devos D.P."/>
            <person name="Kaster A.-K."/>
            <person name="Ovreas L."/>
            <person name="Rohde M."/>
            <person name="Galperin M.Y."/>
            <person name="Jogler C."/>
        </authorList>
    </citation>
    <scope>NUCLEOTIDE SEQUENCE [LARGE SCALE GENOMIC DNA]</scope>
    <source>
        <strain evidence="5 6">Pla108</strain>
    </source>
</reference>